<evidence type="ECO:0000313" key="2">
    <source>
        <dbReference type="EMBL" id="PUZ47522.1"/>
    </source>
</evidence>
<feature type="transmembrane region" description="Helical" evidence="1">
    <location>
        <begin position="193"/>
        <end position="213"/>
    </location>
</feature>
<dbReference type="STRING" id="1504633.A0A2T7CW01"/>
<protein>
    <recommendedName>
        <fullName evidence="4">Wax synthase domain-containing protein</fullName>
    </recommendedName>
</protein>
<accession>A0A2T7CW01</accession>
<name>A0A2T7CW01_9POAL</name>
<dbReference type="OrthoDB" id="1077582at2759"/>
<dbReference type="GO" id="GO:0008374">
    <property type="term" value="F:O-acyltransferase activity"/>
    <property type="evidence" value="ECO:0007669"/>
    <property type="project" value="InterPro"/>
</dbReference>
<dbReference type="InterPro" id="IPR044851">
    <property type="entry name" value="Wax_synthase"/>
</dbReference>
<keyword evidence="1" id="KW-1133">Transmembrane helix</keyword>
<evidence type="ECO:0008006" key="4">
    <source>
        <dbReference type="Google" id="ProtNLM"/>
    </source>
</evidence>
<dbReference type="Proteomes" id="UP000244336">
    <property type="component" value="Chromosome 7"/>
</dbReference>
<feature type="transmembrane region" description="Helical" evidence="1">
    <location>
        <begin position="34"/>
        <end position="53"/>
    </location>
</feature>
<dbReference type="PANTHER" id="PTHR31595">
    <property type="entry name" value="LONG-CHAIN-ALCOHOL O-FATTY-ACYLTRANSFERASE 3-RELATED"/>
    <property type="match status" value="1"/>
</dbReference>
<reference evidence="2 3" key="1">
    <citation type="submission" date="2018-04" db="EMBL/GenBank/DDBJ databases">
        <title>WGS assembly of Panicum hallii var. hallii HAL2.</title>
        <authorList>
            <person name="Lovell J."/>
            <person name="Jenkins J."/>
            <person name="Lowry D."/>
            <person name="Mamidi S."/>
            <person name="Sreedasyam A."/>
            <person name="Weng X."/>
            <person name="Barry K."/>
            <person name="Bonette J."/>
            <person name="Campitelli B."/>
            <person name="Daum C."/>
            <person name="Gordon S."/>
            <person name="Gould B."/>
            <person name="Lipzen A."/>
            <person name="MacQueen A."/>
            <person name="Palacio-Mejia J."/>
            <person name="Plott C."/>
            <person name="Shakirov E."/>
            <person name="Shu S."/>
            <person name="Yoshinaga Y."/>
            <person name="Zane M."/>
            <person name="Rokhsar D."/>
            <person name="Grimwood J."/>
            <person name="Schmutz J."/>
            <person name="Juenger T."/>
        </authorList>
    </citation>
    <scope>NUCLEOTIDE SEQUENCE [LARGE SCALE GENOMIC DNA]</scope>
    <source>
        <strain evidence="3">cv. HAL2</strain>
    </source>
</reference>
<proteinExistence type="predicted"/>
<keyword evidence="1" id="KW-0472">Membrane</keyword>
<dbReference type="PANTHER" id="PTHR31595:SF35">
    <property type="entry name" value="OSJNBA0009K15.16 PROTEIN"/>
    <property type="match status" value="1"/>
</dbReference>
<gene>
    <name evidence="2" type="ORF">GQ55_7G172200</name>
</gene>
<dbReference type="AlphaFoldDB" id="A0A2T7CW01"/>
<dbReference type="Gramene" id="PUZ47522">
    <property type="protein sequence ID" value="PUZ47522"/>
    <property type="gene ID" value="GQ55_7G172200"/>
</dbReference>
<sequence>MELMRDSITTVSLVVSAAALYARAVSPRVGPGLPRLAALLPAVACFAAAPFAFSSAVLRCSAALSLAWLGIFKVGLLAAGRGPLDPASPALRFVLAAALPVELTSGAAARSEAEQAAVTAALLLLSRRSLGALHLYARVALYGAHVWCALELAFASAAAACGAALGGVAEVRPAFVRPYLATSPVRARAGKEAGILAAFLVSGVMHEVLVYYFTLRRPTGEMAAYFLLHGACRVAEEWCARRWAARGWPAPPRPVATLLVWVFVVGTSSLLVLVAVCREGREEALLNEPEAVAAFFAAPIECSDAP</sequence>
<organism evidence="2 3">
    <name type="scientific">Panicum hallii var. hallii</name>
    <dbReference type="NCBI Taxonomy" id="1504633"/>
    <lineage>
        <taxon>Eukaryota</taxon>
        <taxon>Viridiplantae</taxon>
        <taxon>Streptophyta</taxon>
        <taxon>Embryophyta</taxon>
        <taxon>Tracheophyta</taxon>
        <taxon>Spermatophyta</taxon>
        <taxon>Magnoliopsida</taxon>
        <taxon>Liliopsida</taxon>
        <taxon>Poales</taxon>
        <taxon>Poaceae</taxon>
        <taxon>PACMAD clade</taxon>
        <taxon>Panicoideae</taxon>
        <taxon>Panicodae</taxon>
        <taxon>Paniceae</taxon>
        <taxon>Panicinae</taxon>
        <taxon>Panicum</taxon>
        <taxon>Panicum sect. Panicum</taxon>
    </lineage>
</organism>
<feature type="transmembrane region" description="Helical" evidence="1">
    <location>
        <begin position="258"/>
        <end position="277"/>
    </location>
</feature>
<dbReference type="GO" id="GO:0006629">
    <property type="term" value="P:lipid metabolic process"/>
    <property type="evidence" value="ECO:0007669"/>
    <property type="project" value="InterPro"/>
</dbReference>
<keyword evidence="3" id="KW-1185">Reference proteome</keyword>
<dbReference type="EMBL" id="CM009755">
    <property type="protein sequence ID" value="PUZ47522.1"/>
    <property type="molecule type" value="Genomic_DNA"/>
</dbReference>
<evidence type="ECO:0000313" key="3">
    <source>
        <dbReference type="Proteomes" id="UP000244336"/>
    </source>
</evidence>
<evidence type="ECO:0000256" key="1">
    <source>
        <dbReference type="SAM" id="Phobius"/>
    </source>
</evidence>
<keyword evidence="1" id="KW-0812">Transmembrane</keyword>